<dbReference type="Pfam" id="PF14449">
    <property type="entry name" value="PT-TG"/>
    <property type="match status" value="1"/>
</dbReference>
<dbReference type="Gene3D" id="1.10.287.1060">
    <property type="entry name" value="ESAT-6-like"/>
    <property type="match status" value="1"/>
</dbReference>
<organism evidence="4 5">
    <name type="scientific">Camelliibacillus cellulosilyticus</name>
    <dbReference type="NCBI Taxonomy" id="2174486"/>
    <lineage>
        <taxon>Bacteria</taxon>
        <taxon>Bacillati</taxon>
        <taxon>Bacillota</taxon>
        <taxon>Bacilli</taxon>
        <taxon>Bacillales</taxon>
        <taxon>Sporolactobacillaceae</taxon>
        <taxon>Camelliibacillus</taxon>
    </lineage>
</organism>
<comment type="caution">
    <text evidence="4">The sequence shown here is derived from an EMBL/GenBank/DDBJ whole genome shotgun (WGS) entry which is preliminary data.</text>
</comment>
<keyword evidence="5" id="KW-1185">Reference proteome</keyword>
<name>A0ABV9GTE7_9BACL</name>
<evidence type="ECO:0000313" key="5">
    <source>
        <dbReference type="Proteomes" id="UP001596022"/>
    </source>
</evidence>
<evidence type="ECO:0000256" key="1">
    <source>
        <dbReference type="ARBA" id="ARBA00004613"/>
    </source>
</evidence>
<evidence type="ECO:0000259" key="3">
    <source>
        <dbReference type="Pfam" id="PF14449"/>
    </source>
</evidence>
<evidence type="ECO:0000313" key="4">
    <source>
        <dbReference type="EMBL" id="MFC4620419.1"/>
    </source>
</evidence>
<proteinExistence type="predicted"/>
<dbReference type="Proteomes" id="UP001596022">
    <property type="component" value="Unassembled WGS sequence"/>
</dbReference>
<dbReference type="RefSeq" id="WP_376847528.1">
    <property type="nucleotide sequence ID" value="NZ_JBHSFW010000021.1"/>
</dbReference>
<evidence type="ECO:0000256" key="2">
    <source>
        <dbReference type="ARBA" id="ARBA00022525"/>
    </source>
</evidence>
<reference evidence="5" key="1">
    <citation type="journal article" date="2019" name="Int. J. Syst. Evol. Microbiol.">
        <title>The Global Catalogue of Microorganisms (GCM) 10K type strain sequencing project: providing services to taxonomists for standard genome sequencing and annotation.</title>
        <authorList>
            <consortium name="The Broad Institute Genomics Platform"/>
            <consortium name="The Broad Institute Genome Sequencing Center for Infectious Disease"/>
            <person name="Wu L."/>
            <person name="Ma J."/>
        </authorList>
    </citation>
    <scope>NUCLEOTIDE SEQUENCE [LARGE SCALE GENOMIC DNA]</scope>
    <source>
        <strain evidence="5">CGMCC 1.16306</strain>
    </source>
</reference>
<feature type="domain" description="Pre-toxin TG" evidence="3">
    <location>
        <begin position="88"/>
        <end position="157"/>
    </location>
</feature>
<dbReference type="InterPro" id="IPR029013">
    <property type="entry name" value="HP0062-like_sf"/>
</dbReference>
<protein>
    <submittedName>
        <fullName evidence="4">Pre-toxin TG domain-containing protein</fullName>
    </submittedName>
</protein>
<sequence>MGEIKVKPDQLEAFADKIGKAEDACDDALRALKWHFTSLLARVTDMESPNVEFLHHDLIKSIEKYQHLLDDSQALLMKTAAEFREADKKWYDYAIDFGAEVLPIYDIERIFGEYDPVTGEKLTAGDRLLAGGMTLLTLIPEAKVAAVGVKTGVKGAKTVNVAEKVATLQKIKNVLHPNVIKTLFNRTLESVKNQSLSLTRRWFEQFKKLGDIRIPQIFQREYVGYGKEE</sequence>
<dbReference type="SUPFAM" id="SSF158414">
    <property type="entry name" value="HP0062-like"/>
    <property type="match status" value="1"/>
</dbReference>
<dbReference type="EMBL" id="JBHSFW010000021">
    <property type="protein sequence ID" value="MFC4620419.1"/>
    <property type="molecule type" value="Genomic_DNA"/>
</dbReference>
<gene>
    <name evidence="4" type="ORF">ACFO4N_17095</name>
</gene>
<accession>A0ABV9GTE7</accession>
<comment type="subcellular location">
    <subcellularLocation>
        <location evidence="1">Secreted</location>
    </subcellularLocation>
</comment>
<keyword evidence="2" id="KW-0964">Secreted</keyword>
<dbReference type="InterPro" id="IPR027797">
    <property type="entry name" value="PT-TG_dom"/>
</dbReference>